<dbReference type="Proteomes" id="UP000814128">
    <property type="component" value="Unassembled WGS sequence"/>
</dbReference>
<dbReference type="EMBL" id="MU273760">
    <property type="protein sequence ID" value="KAI0028367.1"/>
    <property type="molecule type" value="Genomic_DNA"/>
</dbReference>
<evidence type="ECO:0000313" key="1">
    <source>
        <dbReference type="EMBL" id="KAI0028367.1"/>
    </source>
</evidence>
<accession>A0ACB8Q9J1</accession>
<proteinExistence type="predicted"/>
<reference evidence="1" key="2">
    <citation type="journal article" date="2022" name="New Phytol.">
        <title>Evolutionary transition to the ectomycorrhizal habit in the genomes of a hyperdiverse lineage of mushroom-forming fungi.</title>
        <authorList>
            <person name="Looney B."/>
            <person name="Miyauchi S."/>
            <person name="Morin E."/>
            <person name="Drula E."/>
            <person name="Courty P.E."/>
            <person name="Kohler A."/>
            <person name="Kuo A."/>
            <person name="LaButti K."/>
            <person name="Pangilinan J."/>
            <person name="Lipzen A."/>
            <person name="Riley R."/>
            <person name="Andreopoulos W."/>
            <person name="He G."/>
            <person name="Johnson J."/>
            <person name="Nolan M."/>
            <person name="Tritt A."/>
            <person name="Barry K.W."/>
            <person name="Grigoriev I.V."/>
            <person name="Nagy L.G."/>
            <person name="Hibbett D."/>
            <person name="Henrissat B."/>
            <person name="Matheny P.B."/>
            <person name="Labbe J."/>
            <person name="Martin F.M."/>
        </authorList>
    </citation>
    <scope>NUCLEOTIDE SEQUENCE</scope>
    <source>
        <strain evidence="1">EC-137</strain>
    </source>
</reference>
<reference evidence="1" key="1">
    <citation type="submission" date="2021-02" db="EMBL/GenBank/DDBJ databases">
        <authorList>
            <consortium name="DOE Joint Genome Institute"/>
            <person name="Ahrendt S."/>
            <person name="Looney B.P."/>
            <person name="Miyauchi S."/>
            <person name="Morin E."/>
            <person name="Drula E."/>
            <person name="Courty P.E."/>
            <person name="Chicoki N."/>
            <person name="Fauchery L."/>
            <person name="Kohler A."/>
            <person name="Kuo A."/>
            <person name="Labutti K."/>
            <person name="Pangilinan J."/>
            <person name="Lipzen A."/>
            <person name="Riley R."/>
            <person name="Andreopoulos W."/>
            <person name="He G."/>
            <person name="Johnson J."/>
            <person name="Barry K.W."/>
            <person name="Grigoriev I.V."/>
            <person name="Nagy L."/>
            <person name="Hibbett D."/>
            <person name="Henrissat B."/>
            <person name="Matheny P.B."/>
            <person name="Labbe J."/>
            <person name="Martin F."/>
        </authorList>
    </citation>
    <scope>NUCLEOTIDE SEQUENCE</scope>
    <source>
        <strain evidence="1">EC-137</strain>
    </source>
</reference>
<gene>
    <name evidence="1" type="ORF">K488DRAFT_89814</name>
</gene>
<evidence type="ECO:0000313" key="2">
    <source>
        <dbReference type="Proteomes" id="UP000814128"/>
    </source>
</evidence>
<protein>
    <submittedName>
        <fullName evidence="1">Uncharacterized protein</fullName>
    </submittedName>
</protein>
<comment type="caution">
    <text evidence="1">The sequence shown here is derived from an EMBL/GenBank/DDBJ whole genome shotgun (WGS) entry which is preliminary data.</text>
</comment>
<name>A0ACB8Q9J1_9AGAM</name>
<organism evidence="1 2">
    <name type="scientific">Vararia minispora EC-137</name>
    <dbReference type="NCBI Taxonomy" id="1314806"/>
    <lineage>
        <taxon>Eukaryota</taxon>
        <taxon>Fungi</taxon>
        <taxon>Dikarya</taxon>
        <taxon>Basidiomycota</taxon>
        <taxon>Agaricomycotina</taxon>
        <taxon>Agaricomycetes</taxon>
        <taxon>Russulales</taxon>
        <taxon>Lachnocladiaceae</taxon>
        <taxon>Vararia</taxon>
    </lineage>
</organism>
<sequence length="132" mass="14197">MSGSGSSSGAIDIRLTLGQVILGAILGSVFFIEKIWILGGSRLLSLSLTLLAFAGWGGGLSIGIVTFLQYAQDLPLVTDLIIYQKTITTFLELLIVAFMVHLLWKHRSGVPCSDSMLNRLVLFMLSRGIAIG</sequence>
<keyword evidence="2" id="KW-1185">Reference proteome</keyword>